<dbReference type="OMA" id="IPMMHLQ"/>
<keyword evidence="5" id="KW-1185">Reference proteome</keyword>
<proteinExistence type="inferred from homology"/>
<dbReference type="InterPro" id="IPR042185">
    <property type="entry name" value="Serpin_sf_2"/>
</dbReference>
<dbReference type="OrthoDB" id="671595at2759"/>
<dbReference type="Pfam" id="PF00079">
    <property type="entry name" value="Serpin"/>
    <property type="match status" value="1"/>
</dbReference>
<dbReference type="SMART" id="SM00093">
    <property type="entry name" value="SERPIN"/>
    <property type="match status" value="1"/>
</dbReference>
<dbReference type="AlphaFoldDB" id="G0NEJ2"/>
<evidence type="ECO:0000256" key="2">
    <source>
        <dbReference type="RuleBase" id="RU000411"/>
    </source>
</evidence>
<dbReference type="STRING" id="135651.G0NEJ2"/>
<accession>G0NEJ2</accession>
<dbReference type="InterPro" id="IPR023796">
    <property type="entry name" value="Serpin_dom"/>
</dbReference>
<dbReference type="HOGENOM" id="CLU_023330_0_3_1"/>
<dbReference type="Gene3D" id="2.30.39.10">
    <property type="entry name" value="Alpha-1-antitrypsin, domain 1"/>
    <property type="match status" value="1"/>
</dbReference>
<evidence type="ECO:0000313" key="5">
    <source>
        <dbReference type="Proteomes" id="UP000008068"/>
    </source>
</evidence>
<evidence type="ECO:0000256" key="1">
    <source>
        <dbReference type="ARBA" id="ARBA00009500"/>
    </source>
</evidence>
<dbReference type="InterPro" id="IPR042178">
    <property type="entry name" value="Serpin_sf_1"/>
</dbReference>
<dbReference type="GO" id="GO:0004867">
    <property type="term" value="F:serine-type endopeptidase inhibitor activity"/>
    <property type="evidence" value="ECO:0007669"/>
    <property type="project" value="InterPro"/>
</dbReference>
<evidence type="ECO:0000259" key="3">
    <source>
        <dbReference type="SMART" id="SM00093"/>
    </source>
</evidence>
<dbReference type="eggNOG" id="KOG2392">
    <property type="taxonomic scope" value="Eukaryota"/>
</dbReference>
<dbReference type="InterPro" id="IPR036186">
    <property type="entry name" value="Serpin_sf"/>
</dbReference>
<dbReference type="Proteomes" id="UP000008068">
    <property type="component" value="Unassembled WGS sequence"/>
</dbReference>
<organism evidence="5">
    <name type="scientific">Caenorhabditis brenneri</name>
    <name type="common">Nematode worm</name>
    <dbReference type="NCBI Taxonomy" id="135651"/>
    <lineage>
        <taxon>Eukaryota</taxon>
        <taxon>Metazoa</taxon>
        <taxon>Ecdysozoa</taxon>
        <taxon>Nematoda</taxon>
        <taxon>Chromadorea</taxon>
        <taxon>Rhabditida</taxon>
        <taxon>Rhabditina</taxon>
        <taxon>Rhabditomorpha</taxon>
        <taxon>Rhabditoidea</taxon>
        <taxon>Rhabditidae</taxon>
        <taxon>Peloderinae</taxon>
        <taxon>Caenorhabditis</taxon>
    </lineage>
</organism>
<gene>
    <name evidence="4" type="ORF">CAEBREN_09512</name>
</gene>
<feature type="domain" description="Serpin" evidence="3">
    <location>
        <begin position="11"/>
        <end position="362"/>
    </location>
</feature>
<name>G0NEJ2_CAEBE</name>
<dbReference type="Gene3D" id="3.30.497.10">
    <property type="entry name" value="Antithrombin, subunit I, domain 2"/>
    <property type="match status" value="1"/>
</dbReference>
<dbReference type="GO" id="GO:0005615">
    <property type="term" value="C:extracellular space"/>
    <property type="evidence" value="ECO:0007669"/>
    <property type="project" value="InterPro"/>
</dbReference>
<dbReference type="InParanoid" id="G0NEJ2"/>
<dbReference type="InterPro" id="IPR000215">
    <property type="entry name" value="Serpin_fam"/>
</dbReference>
<dbReference type="PANTHER" id="PTHR11461:SF211">
    <property type="entry name" value="GH10112P-RELATED"/>
    <property type="match status" value="1"/>
</dbReference>
<evidence type="ECO:0000313" key="4">
    <source>
        <dbReference type="EMBL" id="EGT58952.1"/>
    </source>
</evidence>
<sequence>MFYQAESELGLNFLKTLPAHNESLVFSPISIALVLSLVHAGARGNSKKQIEDTLLNKAVCNNCQFINHFSGIAKNLKKGINGVEVNMANRLYLRQGSTAKRQFLASIIQNYGAEARALDFRTFDAVQKINGYVKTATKGKVDRIINNQDSIKNSKGLLINALSFKAAWEEGFPISSAFLPFELNSFQSKAMDSIKDFTVRGYSTDEYFRVLTLKFKDPRYQFSIFLPKQKHGLNEALKKLDNRRFENLLNTVKSTHLLVEIPKFNIDRRLSLKNSLKAIGITEIFSDFADLSGITDDAKISEGIHKATFQINEAGTSSGFAKPAEYNPVRTSGQPIEFKANHPFLFTVTYMNQSIFMGVFRG</sequence>
<dbReference type="EMBL" id="GL379873">
    <property type="protein sequence ID" value="EGT58952.1"/>
    <property type="molecule type" value="Genomic_DNA"/>
</dbReference>
<dbReference type="PANTHER" id="PTHR11461">
    <property type="entry name" value="SERINE PROTEASE INHIBITOR, SERPIN"/>
    <property type="match status" value="1"/>
</dbReference>
<dbReference type="InterPro" id="IPR023795">
    <property type="entry name" value="Serpin_CS"/>
</dbReference>
<dbReference type="MEROPS" id="I04.074"/>
<reference evidence="5" key="1">
    <citation type="submission" date="2011-07" db="EMBL/GenBank/DDBJ databases">
        <authorList>
            <consortium name="Caenorhabditis brenneri Sequencing and Analysis Consortium"/>
            <person name="Wilson R.K."/>
        </authorList>
    </citation>
    <scope>NUCLEOTIDE SEQUENCE [LARGE SCALE GENOMIC DNA]</scope>
    <source>
        <strain evidence="5">PB2801</strain>
    </source>
</reference>
<dbReference type="SUPFAM" id="SSF56574">
    <property type="entry name" value="Serpins"/>
    <property type="match status" value="1"/>
</dbReference>
<dbReference type="PROSITE" id="PS00284">
    <property type="entry name" value="SERPIN"/>
    <property type="match status" value="1"/>
</dbReference>
<protein>
    <recommendedName>
        <fullName evidence="3">Serpin domain-containing protein</fullName>
    </recommendedName>
</protein>
<comment type="similarity">
    <text evidence="1 2">Belongs to the serpin family.</text>
</comment>